<dbReference type="PROSITE" id="PS50206">
    <property type="entry name" value="RHODANESE_3"/>
    <property type="match status" value="2"/>
</dbReference>
<proteinExistence type="predicted"/>
<dbReference type="Gene3D" id="3.40.250.10">
    <property type="entry name" value="Rhodanese-like domain"/>
    <property type="match status" value="2"/>
</dbReference>
<dbReference type="Pfam" id="PF00581">
    <property type="entry name" value="Rhodanese"/>
    <property type="match status" value="2"/>
</dbReference>
<organism evidence="4 5">
    <name type="scientific">Paenibacillus pini JCM 16418</name>
    <dbReference type="NCBI Taxonomy" id="1236976"/>
    <lineage>
        <taxon>Bacteria</taxon>
        <taxon>Bacillati</taxon>
        <taxon>Bacillota</taxon>
        <taxon>Bacilli</taxon>
        <taxon>Bacillales</taxon>
        <taxon>Paenibacillaceae</taxon>
        <taxon>Paenibacillus</taxon>
    </lineage>
</organism>
<dbReference type="STRING" id="1236976.JCM16418_1740"/>
<reference evidence="4 5" key="1">
    <citation type="journal article" date="2014" name="Genome Announc.">
        <title>Draft Genome Sequence of Paenibacillus pini JCM 16418T, Isolated from the Rhizosphere of Pine Tree.</title>
        <authorList>
            <person name="Yuki M."/>
            <person name="Oshima K."/>
            <person name="Suda W."/>
            <person name="Oshida Y."/>
            <person name="Kitamura K."/>
            <person name="Iida Y."/>
            <person name="Hattori M."/>
            <person name="Ohkuma M."/>
        </authorList>
    </citation>
    <scope>NUCLEOTIDE SEQUENCE [LARGE SCALE GENOMIC DNA]</scope>
    <source>
        <strain evidence="4 5">JCM 16418</strain>
    </source>
</reference>
<feature type="domain" description="Rhodanese" evidence="3">
    <location>
        <begin position="168"/>
        <end position="278"/>
    </location>
</feature>
<dbReference type="PROSITE" id="PS00380">
    <property type="entry name" value="RHODANESE_1"/>
    <property type="match status" value="1"/>
</dbReference>
<evidence type="ECO:0000313" key="4">
    <source>
        <dbReference type="EMBL" id="GAF07712.1"/>
    </source>
</evidence>
<dbReference type="SMART" id="SM00450">
    <property type="entry name" value="RHOD"/>
    <property type="match status" value="2"/>
</dbReference>
<dbReference type="RefSeq" id="WP_036647420.1">
    <property type="nucleotide sequence ID" value="NZ_BAVZ01000004.1"/>
</dbReference>
<comment type="caution">
    <text evidence="4">The sequence shown here is derived from an EMBL/GenBank/DDBJ whole genome shotgun (WGS) entry which is preliminary data.</text>
</comment>
<accession>W7YGW6</accession>
<dbReference type="EMBL" id="BAVZ01000004">
    <property type="protein sequence ID" value="GAF07712.1"/>
    <property type="molecule type" value="Genomic_DNA"/>
</dbReference>
<dbReference type="Proteomes" id="UP000019364">
    <property type="component" value="Unassembled WGS sequence"/>
</dbReference>
<protein>
    <submittedName>
        <fullName evidence="4">Thiosulfate sulfurtransferase, rhodanese</fullName>
    </submittedName>
</protein>
<dbReference type="FunFam" id="3.40.250.10:FF:000035">
    <property type="entry name" value="Thiosulfate sulfurtransferase"/>
    <property type="match status" value="1"/>
</dbReference>
<keyword evidence="2" id="KW-0677">Repeat</keyword>
<feature type="domain" description="Rhodanese" evidence="3">
    <location>
        <begin position="15"/>
        <end position="134"/>
    </location>
</feature>
<dbReference type="OrthoDB" id="9770030at2"/>
<evidence type="ECO:0000256" key="1">
    <source>
        <dbReference type="ARBA" id="ARBA00022679"/>
    </source>
</evidence>
<dbReference type="CDD" id="cd01448">
    <property type="entry name" value="TST_Repeat_1"/>
    <property type="match status" value="1"/>
</dbReference>
<dbReference type="InterPro" id="IPR036873">
    <property type="entry name" value="Rhodanese-like_dom_sf"/>
</dbReference>
<dbReference type="eggNOG" id="COG2897">
    <property type="taxonomic scope" value="Bacteria"/>
</dbReference>
<evidence type="ECO:0000313" key="5">
    <source>
        <dbReference type="Proteomes" id="UP000019364"/>
    </source>
</evidence>
<gene>
    <name evidence="4" type="ORF">JCM16418_1740</name>
</gene>
<evidence type="ECO:0000259" key="3">
    <source>
        <dbReference type="PROSITE" id="PS50206"/>
    </source>
</evidence>
<dbReference type="GO" id="GO:0004792">
    <property type="term" value="F:thiosulfate-cyanide sulfurtransferase activity"/>
    <property type="evidence" value="ECO:0007669"/>
    <property type="project" value="InterPro"/>
</dbReference>
<dbReference type="CDD" id="cd01449">
    <property type="entry name" value="TST_Repeat_2"/>
    <property type="match status" value="1"/>
</dbReference>
<dbReference type="InterPro" id="IPR045078">
    <property type="entry name" value="TST/MPST-like"/>
</dbReference>
<dbReference type="PANTHER" id="PTHR11364:SF27">
    <property type="entry name" value="SULFURTRANSFERASE"/>
    <property type="match status" value="1"/>
</dbReference>
<dbReference type="InterPro" id="IPR001763">
    <property type="entry name" value="Rhodanese-like_dom"/>
</dbReference>
<name>W7YGW6_9BACL</name>
<keyword evidence="1 4" id="KW-0808">Transferase</keyword>
<dbReference type="InterPro" id="IPR001307">
    <property type="entry name" value="Thiosulphate_STrfase_CS"/>
</dbReference>
<dbReference type="PANTHER" id="PTHR11364">
    <property type="entry name" value="THIOSULFATE SULFERTANSFERASE"/>
    <property type="match status" value="1"/>
</dbReference>
<dbReference type="AlphaFoldDB" id="W7YGW6"/>
<keyword evidence="5" id="KW-1185">Reference proteome</keyword>
<sequence>MNTLVSKPWVLARIFEPDVTIVDCRFILGQPTAGRDAYEESHIPGAIYLDLEADLSDPAAEHGGRHPLPDVERLAALLGKLGMNNDTRIIAYDDQGGSNASRLWWLLTYIGHENVYVMDEGFSAWTGAKYPVSKDQAIRVPSTYTAKVKTEWVVGVETIRDVISGADDSSNVVLIDSREPRRYAGLEEPIDKKTGHIPSALNKFWKGVHDEHGRWKSAAKLQEHFADMPKDRELIVYCGSGVTACPNILALREAGYDNVKLYAGSWSDWISYSENPVATGKE</sequence>
<dbReference type="SUPFAM" id="SSF52821">
    <property type="entry name" value="Rhodanese/Cell cycle control phosphatase"/>
    <property type="match status" value="2"/>
</dbReference>
<evidence type="ECO:0000256" key="2">
    <source>
        <dbReference type="ARBA" id="ARBA00022737"/>
    </source>
</evidence>